<organism evidence="2 3">
    <name type="scientific">Moraxella ovis</name>
    <dbReference type="NCBI Taxonomy" id="29433"/>
    <lineage>
        <taxon>Bacteria</taxon>
        <taxon>Pseudomonadati</taxon>
        <taxon>Pseudomonadota</taxon>
        <taxon>Gammaproteobacteria</taxon>
        <taxon>Moraxellales</taxon>
        <taxon>Moraxellaceae</taxon>
        <taxon>Moraxella</taxon>
    </lineage>
</organism>
<evidence type="ECO:0000313" key="2">
    <source>
        <dbReference type="EMBL" id="STY87652.1"/>
    </source>
</evidence>
<dbReference type="Proteomes" id="UP000255102">
    <property type="component" value="Unassembled WGS sequence"/>
</dbReference>
<feature type="transmembrane region" description="Helical" evidence="1">
    <location>
        <begin position="125"/>
        <end position="146"/>
    </location>
</feature>
<keyword evidence="1" id="KW-0812">Transmembrane</keyword>
<feature type="transmembrane region" description="Helical" evidence="1">
    <location>
        <begin position="166"/>
        <end position="187"/>
    </location>
</feature>
<evidence type="ECO:0000256" key="1">
    <source>
        <dbReference type="SAM" id="Phobius"/>
    </source>
</evidence>
<proteinExistence type="predicted"/>
<sequence>MIFGLLPAIESIMGFGISLILAVPLFFGLFEQRTAERLSMLSMNIMPWGTLGLATLVGSQISGYTILELGLKSSYLILPIFLLLSNLTLYLVKTKSYSFRDFFFASTLSSLLCALLYIFNRLQLVEIAGVIAGMTTFFTFFCFFTLQNKRSLFQEIKNLLKAISPYFLIIFFIIINKFLLWIFPLLSSLSTIHGYGVNFSLASSPLFAIFLAVLCLAYHKKINIKVPVTKAYKACSVLFIFIFLAQFMNFSGFIQNMAAHINSQNNDFFIKSISPMFAMLSGFITGSNLGGNALLMGIQKKPGRIYWRLVAIFGNSKCRVWLCCICFDAYYYSYQNYC</sequence>
<dbReference type="RefSeq" id="WP_147285088.1">
    <property type="nucleotide sequence ID" value="NZ_CP011158.1"/>
</dbReference>
<feature type="transmembrane region" description="Helical" evidence="1">
    <location>
        <begin position="231"/>
        <end position="254"/>
    </location>
</feature>
<gene>
    <name evidence="2" type="ORF">NCTC11227_01671</name>
</gene>
<feature type="transmembrane region" description="Helical" evidence="1">
    <location>
        <begin position="274"/>
        <end position="298"/>
    </location>
</feature>
<dbReference type="AlphaFoldDB" id="A0A378PLK7"/>
<feature type="transmembrane region" description="Helical" evidence="1">
    <location>
        <begin position="199"/>
        <end position="219"/>
    </location>
</feature>
<feature type="transmembrane region" description="Helical" evidence="1">
    <location>
        <begin position="73"/>
        <end position="92"/>
    </location>
</feature>
<feature type="transmembrane region" description="Helical" evidence="1">
    <location>
        <begin position="99"/>
        <end position="119"/>
    </location>
</feature>
<feature type="transmembrane region" description="Helical" evidence="1">
    <location>
        <begin position="50"/>
        <end position="67"/>
    </location>
</feature>
<evidence type="ECO:0008006" key="4">
    <source>
        <dbReference type="Google" id="ProtNLM"/>
    </source>
</evidence>
<keyword evidence="1" id="KW-0472">Membrane</keyword>
<protein>
    <recommendedName>
        <fullName evidence="4">L-lactate permease</fullName>
    </recommendedName>
</protein>
<dbReference type="EMBL" id="UGPW01000001">
    <property type="protein sequence ID" value="STY87652.1"/>
    <property type="molecule type" value="Genomic_DNA"/>
</dbReference>
<name>A0A378PLK7_9GAMM</name>
<reference evidence="2 3" key="1">
    <citation type="submission" date="2018-06" db="EMBL/GenBank/DDBJ databases">
        <authorList>
            <consortium name="Pathogen Informatics"/>
            <person name="Doyle S."/>
        </authorList>
    </citation>
    <scope>NUCLEOTIDE SEQUENCE [LARGE SCALE GENOMIC DNA]</scope>
    <source>
        <strain evidence="2 3">NCTC11227</strain>
    </source>
</reference>
<feature type="transmembrane region" description="Helical" evidence="1">
    <location>
        <begin position="12"/>
        <end position="30"/>
    </location>
</feature>
<keyword evidence="1" id="KW-1133">Transmembrane helix</keyword>
<accession>A0A378PLK7</accession>
<evidence type="ECO:0000313" key="3">
    <source>
        <dbReference type="Proteomes" id="UP000255102"/>
    </source>
</evidence>
<dbReference type="STRING" id="29433.MOVS_08010"/>